<name>A0AAV4R5G3_9ARAC</name>
<feature type="compositionally biased region" description="Polar residues" evidence="1">
    <location>
        <begin position="40"/>
        <end position="50"/>
    </location>
</feature>
<reference evidence="2 3" key="1">
    <citation type="submission" date="2021-06" db="EMBL/GenBank/DDBJ databases">
        <title>Caerostris darwini draft genome.</title>
        <authorList>
            <person name="Kono N."/>
            <person name="Arakawa K."/>
        </authorList>
    </citation>
    <scope>NUCLEOTIDE SEQUENCE [LARGE SCALE GENOMIC DNA]</scope>
</reference>
<accession>A0AAV4R5G3</accession>
<protein>
    <submittedName>
        <fullName evidence="2">Uncharacterized protein</fullName>
    </submittedName>
</protein>
<evidence type="ECO:0000256" key="1">
    <source>
        <dbReference type="SAM" id="MobiDB-lite"/>
    </source>
</evidence>
<dbReference type="AlphaFoldDB" id="A0AAV4R5G3"/>
<organism evidence="2 3">
    <name type="scientific">Caerostris darwini</name>
    <dbReference type="NCBI Taxonomy" id="1538125"/>
    <lineage>
        <taxon>Eukaryota</taxon>
        <taxon>Metazoa</taxon>
        <taxon>Ecdysozoa</taxon>
        <taxon>Arthropoda</taxon>
        <taxon>Chelicerata</taxon>
        <taxon>Arachnida</taxon>
        <taxon>Araneae</taxon>
        <taxon>Araneomorphae</taxon>
        <taxon>Entelegynae</taxon>
        <taxon>Araneoidea</taxon>
        <taxon>Araneidae</taxon>
        <taxon>Caerostris</taxon>
    </lineage>
</organism>
<sequence length="159" mass="18256">MNIDHDHSFYSRMMNQMDTNTEGNGPSQDPPQVLSPQDMDATTTNSKESEKITLSISLNLRPIIRIPHKSPLQSKKTHFRNLHVIANSADKSHFVVTSAEISFDISHRRDKKASRDRVDPCDSSPERITRMERFSNLVDLLFQCVTTQTRSQLFKRVTK</sequence>
<evidence type="ECO:0000313" key="3">
    <source>
        <dbReference type="Proteomes" id="UP001054837"/>
    </source>
</evidence>
<evidence type="ECO:0000313" key="2">
    <source>
        <dbReference type="EMBL" id="GIY16965.1"/>
    </source>
</evidence>
<keyword evidence="3" id="KW-1185">Reference proteome</keyword>
<feature type="compositionally biased region" description="Polar residues" evidence="1">
    <location>
        <begin position="16"/>
        <end position="27"/>
    </location>
</feature>
<dbReference type="Proteomes" id="UP001054837">
    <property type="component" value="Unassembled WGS sequence"/>
</dbReference>
<dbReference type="EMBL" id="BPLQ01005757">
    <property type="protein sequence ID" value="GIY16965.1"/>
    <property type="molecule type" value="Genomic_DNA"/>
</dbReference>
<proteinExistence type="predicted"/>
<comment type="caution">
    <text evidence="2">The sequence shown here is derived from an EMBL/GenBank/DDBJ whole genome shotgun (WGS) entry which is preliminary data.</text>
</comment>
<gene>
    <name evidence="2" type="ORF">CDAR_544281</name>
</gene>
<feature type="region of interest" description="Disordered" evidence="1">
    <location>
        <begin position="16"/>
        <end position="50"/>
    </location>
</feature>